<organism evidence="1 2">
    <name type="scientific">Naganishia adeliensis</name>
    <dbReference type="NCBI Taxonomy" id="92952"/>
    <lineage>
        <taxon>Eukaryota</taxon>
        <taxon>Fungi</taxon>
        <taxon>Dikarya</taxon>
        <taxon>Basidiomycota</taxon>
        <taxon>Agaricomycotina</taxon>
        <taxon>Tremellomycetes</taxon>
        <taxon>Filobasidiales</taxon>
        <taxon>Filobasidiaceae</taxon>
        <taxon>Naganishia</taxon>
    </lineage>
</organism>
<evidence type="ECO:0000313" key="2">
    <source>
        <dbReference type="Proteomes" id="UP001230649"/>
    </source>
</evidence>
<accession>A0ACC2WR52</accession>
<comment type="caution">
    <text evidence="1">The sequence shown here is derived from an EMBL/GenBank/DDBJ whole genome shotgun (WGS) entry which is preliminary data.</text>
</comment>
<dbReference type="EMBL" id="JASBWS010000010">
    <property type="protein sequence ID" value="KAJ9114097.1"/>
    <property type="molecule type" value="Genomic_DNA"/>
</dbReference>
<proteinExistence type="predicted"/>
<reference evidence="1" key="1">
    <citation type="submission" date="2023-04" db="EMBL/GenBank/DDBJ databases">
        <title>Draft Genome sequencing of Naganishia species isolated from polar environments using Oxford Nanopore Technology.</title>
        <authorList>
            <person name="Leo P."/>
            <person name="Venkateswaran K."/>
        </authorList>
    </citation>
    <scope>NUCLEOTIDE SEQUENCE</scope>
    <source>
        <strain evidence="1">MNA-CCFEE 5262</strain>
    </source>
</reference>
<protein>
    <submittedName>
        <fullName evidence="1">Uncharacterized protein</fullName>
    </submittedName>
</protein>
<dbReference type="Proteomes" id="UP001230649">
    <property type="component" value="Unassembled WGS sequence"/>
</dbReference>
<evidence type="ECO:0000313" key="1">
    <source>
        <dbReference type="EMBL" id="KAJ9114097.1"/>
    </source>
</evidence>
<sequence>MSFQKEPFRNPIDEELGDEAKALATLRHQHHGQRATKWSRASRFFSSRTAIAILLVTNFALFAQCIGLWTFIHPRSHHSLVSTQALDDVALERIPSSATWGNTGVGNSTANRTMTTALTEPSVSCDLCPAGDDFCMELGYHNIARSVVFEGSNERVHAFLHKLESGQAVSVGVIGGSVSHGHSLGREAGKATNEVNGPLNMHRQVMDWINTKYPNPNHKYVNGAVPATEHIPEDVDIVFIELAINDVRHVAAQIEYEQLLRAVLDLPNKPAVVNMHVFALIFDPISQGGDQHLGVASLYDTPVVSSRSLILPLIFEDAKEAERFFSTDPRKGPDAPWNDRIDGRHYGAEGHRVMANLTRIYFERQLCKMHALASLEQQGFQPSYSAPNWPSRRDVGELPKMFLSKQWHADTVVPKFKPLCLSTISEKHPLVPSESFGWTFWNWKEKRYLVGRVPGATVSIPFEAAMGEVKVYYQRSSQYGLGQVDCWVDGDAKGKKRLDGYWIHGISIIVSTTIVDQITPGKHVLHCEVVEETNDKLSGGHEFRITSVTALTITQVDFQYRRARYSGLSQVVRKRFMDVTAGSI</sequence>
<gene>
    <name evidence="1" type="ORF">QFC20_001611</name>
</gene>
<name>A0ACC2WR52_9TREE</name>
<keyword evidence="2" id="KW-1185">Reference proteome</keyword>